<dbReference type="Proteomes" id="UP001158576">
    <property type="component" value="Chromosome 2"/>
</dbReference>
<evidence type="ECO:0000313" key="3">
    <source>
        <dbReference type="Proteomes" id="UP001158576"/>
    </source>
</evidence>
<evidence type="ECO:0000313" key="2">
    <source>
        <dbReference type="EMBL" id="CAG5111828.1"/>
    </source>
</evidence>
<reference evidence="2 3" key="1">
    <citation type="submission" date="2021-04" db="EMBL/GenBank/DDBJ databases">
        <authorList>
            <person name="Bliznina A."/>
        </authorList>
    </citation>
    <scope>NUCLEOTIDE SEQUENCE [LARGE SCALE GENOMIC DNA]</scope>
</reference>
<gene>
    <name evidence="2" type="ORF">OKIOD_LOCUS14865</name>
</gene>
<keyword evidence="1" id="KW-0472">Membrane</keyword>
<sequence length="73" mass="8089">MENDTLEDYQIDGALSVNVQLLLMLLLVSSLVGFCTGCFCLTRRDTDKMPTAFSACWGPEGKPPKFDNEQTNV</sequence>
<proteinExistence type="predicted"/>
<protein>
    <submittedName>
        <fullName evidence="2">Oidioi.mRNA.OKI2018_I69.chr2.g6100.t1.cds</fullName>
    </submittedName>
</protein>
<evidence type="ECO:0000256" key="1">
    <source>
        <dbReference type="SAM" id="Phobius"/>
    </source>
</evidence>
<feature type="transmembrane region" description="Helical" evidence="1">
    <location>
        <begin position="20"/>
        <end position="41"/>
    </location>
</feature>
<name>A0ABN7T1Z4_OIKDI</name>
<keyword evidence="3" id="KW-1185">Reference proteome</keyword>
<accession>A0ABN7T1Z4</accession>
<keyword evidence="1" id="KW-0812">Transmembrane</keyword>
<keyword evidence="1" id="KW-1133">Transmembrane helix</keyword>
<organism evidence="2 3">
    <name type="scientific">Oikopleura dioica</name>
    <name type="common">Tunicate</name>
    <dbReference type="NCBI Taxonomy" id="34765"/>
    <lineage>
        <taxon>Eukaryota</taxon>
        <taxon>Metazoa</taxon>
        <taxon>Chordata</taxon>
        <taxon>Tunicata</taxon>
        <taxon>Appendicularia</taxon>
        <taxon>Copelata</taxon>
        <taxon>Oikopleuridae</taxon>
        <taxon>Oikopleura</taxon>
    </lineage>
</organism>
<dbReference type="EMBL" id="OU015567">
    <property type="protein sequence ID" value="CAG5111828.1"/>
    <property type="molecule type" value="Genomic_DNA"/>
</dbReference>